<keyword evidence="2" id="KW-1185">Reference proteome</keyword>
<evidence type="ECO:0000313" key="2">
    <source>
        <dbReference type="Proteomes" id="UP001286313"/>
    </source>
</evidence>
<organism evidence="1 2">
    <name type="scientific">Petrolisthes cinctipes</name>
    <name type="common">Flat porcelain crab</name>
    <dbReference type="NCBI Taxonomy" id="88211"/>
    <lineage>
        <taxon>Eukaryota</taxon>
        <taxon>Metazoa</taxon>
        <taxon>Ecdysozoa</taxon>
        <taxon>Arthropoda</taxon>
        <taxon>Crustacea</taxon>
        <taxon>Multicrustacea</taxon>
        <taxon>Malacostraca</taxon>
        <taxon>Eumalacostraca</taxon>
        <taxon>Eucarida</taxon>
        <taxon>Decapoda</taxon>
        <taxon>Pleocyemata</taxon>
        <taxon>Anomura</taxon>
        <taxon>Galatheoidea</taxon>
        <taxon>Porcellanidae</taxon>
        <taxon>Petrolisthes</taxon>
    </lineage>
</organism>
<dbReference type="EMBL" id="JAWQEG010001695">
    <property type="protein sequence ID" value="KAK3877313.1"/>
    <property type="molecule type" value="Genomic_DNA"/>
</dbReference>
<comment type="caution">
    <text evidence="1">The sequence shown here is derived from an EMBL/GenBank/DDBJ whole genome shotgun (WGS) entry which is preliminary data.</text>
</comment>
<evidence type="ECO:0000313" key="1">
    <source>
        <dbReference type="EMBL" id="KAK3877313.1"/>
    </source>
</evidence>
<dbReference type="Proteomes" id="UP001286313">
    <property type="component" value="Unassembled WGS sequence"/>
</dbReference>
<protein>
    <submittedName>
        <fullName evidence="1">Uncharacterized protein</fullName>
    </submittedName>
</protein>
<dbReference type="AlphaFoldDB" id="A0AAE1KMZ4"/>
<accession>A0AAE1KMZ4</accession>
<sequence>MRWISSSCKRLQLNRRVERVSDAMAGVKEIELVWGCRRGGSVLARTLYHSHPHASSASYSSVPSIFNSHTPCPHLHAGLGCSRRDAEGQSWRYPRKLTVTPVTMWKEAT</sequence>
<reference evidence="1" key="1">
    <citation type="submission" date="2023-10" db="EMBL/GenBank/DDBJ databases">
        <title>Genome assemblies of two species of porcelain crab, Petrolisthes cinctipes and Petrolisthes manimaculis (Anomura: Porcellanidae).</title>
        <authorList>
            <person name="Angst P."/>
        </authorList>
    </citation>
    <scope>NUCLEOTIDE SEQUENCE</scope>
    <source>
        <strain evidence="1">PB745_01</strain>
        <tissue evidence="1">Gill</tissue>
    </source>
</reference>
<gene>
    <name evidence="1" type="ORF">Pcinc_017967</name>
</gene>
<proteinExistence type="predicted"/>
<name>A0AAE1KMZ4_PETCI</name>